<dbReference type="GO" id="GO:0003676">
    <property type="term" value="F:nucleic acid binding"/>
    <property type="evidence" value="ECO:0007669"/>
    <property type="project" value="InterPro"/>
</dbReference>
<accession>A0A835A385</accession>
<proteinExistence type="inferred from homology"/>
<keyword evidence="2" id="KW-0804">Transcription</keyword>
<dbReference type="Proteomes" id="UP000636709">
    <property type="component" value="Unassembled WGS sequence"/>
</dbReference>
<evidence type="ECO:0000256" key="3">
    <source>
        <dbReference type="ARBA" id="ARBA00022946"/>
    </source>
</evidence>
<dbReference type="Pfam" id="PF02536">
    <property type="entry name" value="mTERF"/>
    <property type="match status" value="2"/>
</dbReference>
<evidence type="ECO:0008006" key="6">
    <source>
        <dbReference type="Google" id="ProtNLM"/>
    </source>
</evidence>
<keyword evidence="3" id="KW-0809">Transit peptide</keyword>
<dbReference type="PANTHER" id="PTHR13068">
    <property type="entry name" value="CGI-12 PROTEIN-RELATED"/>
    <property type="match status" value="1"/>
</dbReference>
<name>A0A835A385_9POAL</name>
<dbReference type="GO" id="GO:0006353">
    <property type="term" value="P:DNA-templated transcription termination"/>
    <property type="evidence" value="ECO:0007669"/>
    <property type="project" value="UniProtKB-KW"/>
</dbReference>
<organism evidence="4 5">
    <name type="scientific">Digitaria exilis</name>
    <dbReference type="NCBI Taxonomy" id="1010633"/>
    <lineage>
        <taxon>Eukaryota</taxon>
        <taxon>Viridiplantae</taxon>
        <taxon>Streptophyta</taxon>
        <taxon>Embryophyta</taxon>
        <taxon>Tracheophyta</taxon>
        <taxon>Spermatophyta</taxon>
        <taxon>Magnoliopsida</taxon>
        <taxon>Liliopsida</taxon>
        <taxon>Poales</taxon>
        <taxon>Poaceae</taxon>
        <taxon>PACMAD clade</taxon>
        <taxon>Panicoideae</taxon>
        <taxon>Panicodae</taxon>
        <taxon>Paniceae</taxon>
        <taxon>Anthephorinae</taxon>
        <taxon>Digitaria</taxon>
    </lineage>
</organism>
<dbReference type="InterPro" id="IPR003690">
    <property type="entry name" value="MTERF"/>
</dbReference>
<dbReference type="OrthoDB" id="1900587at2759"/>
<comment type="similarity">
    <text evidence="1">Belongs to the mTERF family.</text>
</comment>
<gene>
    <name evidence="4" type="ORF">HU200_062579</name>
</gene>
<reference evidence="4" key="1">
    <citation type="submission" date="2020-07" db="EMBL/GenBank/DDBJ databases">
        <title>Genome sequence and genetic diversity analysis of an under-domesticated orphan crop, white fonio (Digitaria exilis).</title>
        <authorList>
            <person name="Bennetzen J.L."/>
            <person name="Chen S."/>
            <person name="Ma X."/>
            <person name="Wang X."/>
            <person name="Yssel A.E.J."/>
            <person name="Chaluvadi S.R."/>
            <person name="Johnson M."/>
            <person name="Gangashetty P."/>
            <person name="Hamidou F."/>
            <person name="Sanogo M.D."/>
            <person name="Zwaenepoel A."/>
            <person name="Wallace J."/>
            <person name="Van De Peer Y."/>
            <person name="Van Deynze A."/>
        </authorList>
    </citation>
    <scope>NUCLEOTIDE SEQUENCE</scope>
    <source>
        <tissue evidence="4">Leaves</tissue>
    </source>
</reference>
<keyword evidence="2" id="KW-0806">Transcription termination</keyword>
<dbReference type="PANTHER" id="PTHR13068:SF83">
    <property type="entry name" value="OS06G0224500 PROTEIN"/>
    <property type="match status" value="1"/>
</dbReference>
<evidence type="ECO:0000313" key="4">
    <source>
        <dbReference type="EMBL" id="KAF8653135.1"/>
    </source>
</evidence>
<keyword evidence="5" id="KW-1185">Reference proteome</keyword>
<evidence type="ECO:0000256" key="2">
    <source>
        <dbReference type="ARBA" id="ARBA00022472"/>
    </source>
</evidence>
<dbReference type="InterPro" id="IPR038538">
    <property type="entry name" value="MTERF_sf"/>
</dbReference>
<evidence type="ECO:0000313" key="5">
    <source>
        <dbReference type="Proteomes" id="UP000636709"/>
    </source>
</evidence>
<comment type="caution">
    <text evidence="4">The sequence shown here is derived from an EMBL/GenBank/DDBJ whole genome shotgun (WGS) entry which is preliminary data.</text>
</comment>
<dbReference type="SMART" id="SM00733">
    <property type="entry name" value="Mterf"/>
    <property type="match status" value="5"/>
</dbReference>
<sequence length="321" mass="35650">MVSHLRATLSRIVRSQSHLPTSSHAHPLVSPHRILTILGSSVAAAAFSSSPFAVEDYLVSRCGLTQAQALKAATKLSHLRSRAKPEAVLAYLESTLGVPHADVARIVAIDPTILRCNVEKTLVPRVAELREVGLSRDEIARFVSLVPDALRSRFLRGNLEFWLGELGSLDRLLPVVRRCSGLLKANLDKVTRPNVAFLRQCGRSISEIAATNVYSPRIFIKNPEILKEAVQLVEELGILQDDVLAIVRKQPIILSMSEKKVRGNLIFLMNDVGLEASYIVQRPVLLMYSVERRLMPRHCLLKVLKEKGLLKGELNYYNTAS</sequence>
<evidence type="ECO:0000256" key="1">
    <source>
        <dbReference type="ARBA" id="ARBA00007692"/>
    </source>
</evidence>
<dbReference type="EMBL" id="JACEFO010002629">
    <property type="protein sequence ID" value="KAF8653135.1"/>
    <property type="molecule type" value="Genomic_DNA"/>
</dbReference>
<dbReference type="Gene3D" id="1.25.70.10">
    <property type="entry name" value="Transcription termination factor 3, mitochondrial"/>
    <property type="match status" value="1"/>
</dbReference>
<keyword evidence="2" id="KW-0805">Transcription regulation</keyword>
<protein>
    <recommendedName>
        <fullName evidence="6">Mitochondrial transcription termination factor</fullName>
    </recommendedName>
</protein>
<dbReference type="AlphaFoldDB" id="A0A835A385"/>